<dbReference type="InterPro" id="IPR029062">
    <property type="entry name" value="Class_I_gatase-like"/>
</dbReference>
<dbReference type="EMBL" id="JACHXO010000005">
    <property type="protein sequence ID" value="MBB3195470.1"/>
    <property type="molecule type" value="Genomic_DNA"/>
</dbReference>
<dbReference type="Gene3D" id="3.40.50.880">
    <property type="match status" value="1"/>
</dbReference>
<organism evidence="5 6">
    <name type="scientific">Roseateles terrae</name>
    <dbReference type="NCBI Taxonomy" id="431060"/>
    <lineage>
        <taxon>Bacteria</taxon>
        <taxon>Pseudomonadati</taxon>
        <taxon>Pseudomonadota</taxon>
        <taxon>Betaproteobacteria</taxon>
        <taxon>Burkholderiales</taxon>
        <taxon>Sphaerotilaceae</taxon>
        <taxon>Roseateles</taxon>
    </lineage>
</organism>
<evidence type="ECO:0000256" key="1">
    <source>
        <dbReference type="ARBA" id="ARBA00023016"/>
    </source>
</evidence>
<evidence type="ECO:0000256" key="3">
    <source>
        <dbReference type="ARBA" id="ARBA00038493"/>
    </source>
</evidence>
<gene>
    <name evidence="5" type="ORF">FHS28_002876</name>
</gene>
<accession>A0ABR6GTM0</accession>
<evidence type="ECO:0000256" key="2">
    <source>
        <dbReference type="ARBA" id="ARBA00023239"/>
    </source>
</evidence>
<dbReference type="GO" id="GO:0006508">
    <property type="term" value="P:proteolysis"/>
    <property type="evidence" value="ECO:0007669"/>
    <property type="project" value="UniProtKB-KW"/>
</dbReference>
<keyword evidence="6" id="KW-1185">Reference proteome</keyword>
<dbReference type="InterPro" id="IPR002818">
    <property type="entry name" value="DJ-1/PfpI"/>
</dbReference>
<keyword evidence="1" id="KW-0346">Stress response</keyword>
<dbReference type="RefSeq" id="WP_088451630.1">
    <property type="nucleotide sequence ID" value="NZ_JACHXO010000005.1"/>
</dbReference>
<evidence type="ECO:0000313" key="6">
    <source>
        <dbReference type="Proteomes" id="UP000574369"/>
    </source>
</evidence>
<keyword evidence="2" id="KW-0456">Lyase</keyword>
<dbReference type="GO" id="GO:0008233">
    <property type="term" value="F:peptidase activity"/>
    <property type="evidence" value="ECO:0007669"/>
    <property type="project" value="UniProtKB-KW"/>
</dbReference>
<dbReference type="Pfam" id="PF01965">
    <property type="entry name" value="DJ-1_PfpI"/>
    <property type="match status" value="1"/>
</dbReference>
<dbReference type="PANTHER" id="PTHR48094">
    <property type="entry name" value="PROTEIN/NUCLEIC ACID DEGLYCASE DJ-1-RELATED"/>
    <property type="match status" value="1"/>
</dbReference>
<proteinExistence type="inferred from homology"/>
<evidence type="ECO:0000259" key="4">
    <source>
        <dbReference type="Pfam" id="PF01965"/>
    </source>
</evidence>
<dbReference type="PANTHER" id="PTHR48094:SF11">
    <property type="entry name" value="GLUTATHIONE-INDEPENDENT GLYOXALASE HSP31-RELATED"/>
    <property type="match status" value="1"/>
</dbReference>
<evidence type="ECO:0000313" key="5">
    <source>
        <dbReference type="EMBL" id="MBB3195470.1"/>
    </source>
</evidence>
<dbReference type="SUPFAM" id="SSF52317">
    <property type="entry name" value="Class I glutamine amidotransferase-like"/>
    <property type="match status" value="1"/>
</dbReference>
<keyword evidence="5" id="KW-0378">Hydrolase</keyword>
<name>A0ABR6GTM0_9BURK</name>
<keyword evidence="5" id="KW-0645">Protease</keyword>
<comment type="similarity">
    <text evidence="3">Belongs to the peptidase C56 family. HSP31-like subfamily.</text>
</comment>
<dbReference type="InterPro" id="IPR050325">
    <property type="entry name" value="Prot/Nucl_acid_deglycase"/>
</dbReference>
<dbReference type="Proteomes" id="UP000574369">
    <property type="component" value="Unassembled WGS sequence"/>
</dbReference>
<comment type="caution">
    <text evidence="5">The sequence shown here is derived from an EMBL/GenBank/DDBJ whole genome shotgun (WGS) entry which is preliminary data.</text>
</comment>
<feature type="domain" description="DJ-1/PfpI" evidence="4">
    <location>
        <begin position="28"/>
        <end position="153"/>
    </location>
</feature>
<reference evidence="5 6" key="1">
    <citation type="submission" date="2020-08" db="EMBL/GenBank/DDBJ databases">
        <title>Genomic Encyclopedia of Type Strains, Phase III (KMG-III): the genomes of soil and plant-associated and newly described type strains.</title>
        <authorList>
            <person name="Whitman W."/>
        </authorList>
    </citation>
    <scope>NUCLEOTIDE SEQUENCE [LARGE SCALE GENOMIC DNA]</scope>
    <source>
        <strain evidence="5 6">CECT 7247</strain>
    </source>
</reference>
<dbReference type="CDD" id="cd03141">
    <property type="entry name" value="GATase1_Hsp31_like"/>
    <property type="match status" value="1"/>
</dbReference>
<protein>
    <submittedName>
        <fullName evidence="5">Intracellular protease/amidase</fullName>
    </submittedName>
</protein>
<sequence length="233" mass="24507">MAHRILMIVTSNARMGDTGKPTGLWAEELAAPYYALVDAGAEVTLASPAGGPAPIDPGSVKPAGQNDADTERFLADKALQALIANTPKASEFDGADFDAVFFPGGHGTMWDLPGDAGVTRAVERAFAANKLIVSVCHGAAGLVTAKRPDGQSIVKDLRVNSFTDAEEKEVGLEAVVPFLLETRLRELGGRFEGTGNWQPFAISDGQLITGQNPQSSHRVADVLLQTLAQRKGA</sequence>